<keyword evidence="10 16" id="KW-0808">Transferase</keyword>
<reference evidence="23 24" key="1">
    <citation type="submission" date="2016-09" db="EMBL/GenBank/DDBJ databases">
        <authorList>
            <person name="Reverchon S."/>
            <person name="Nasser W."/>
            <person name="Leonard S."/>
            <person name="Brochier C."/>
            <person name="Duprey A."/>
        </authorList>
    </citation>
    <scope>NUCLEOTIDE SEQUENCE [LARGE SCALE GENOMIC DNA]</scope>
    <source>
        <strain evidence="23 24">174/2</strain>
    </source>
</reference>
<dbReference type="FunFam" id="3.20.20.60:FF:000007">
    <property type="entry name" value="Phosphoenolpyruvate-protein phosphotransferase"/>
    <property type="match status" value="1"/>
</dbReference>
<evidence type="ECO:0000256" key="12">
    <source>
        <dbReference type="ARBA" id="ARBA00022723"/>
    </source>
</evidence>
<evidence type="ECO:0000256" key="3">
    <source>
        <dbReference type="ARBA" id="ARBA00004496"/>
    </source>
</evidence>
<evidence type="ECO:0000256" key="4">
    <source>
        <dbReference type="ARBA" id="ARBA00007837"/>
    </source>
</evidence>
<name>A0A375A7D4_9GAMM</name>
<evidence type="ECO:0000256" key="7">
    <source>
        <dbReference type="ARBA" id="ARBA00022448"/>
    </source>
</evidence>
<dbReference type="PANTHER" id="PTHR46244:SF6">
    <property type="entry name" value="PHOSPHOENOLPYRUVATE-PROTEIN PHOSPHOTRANSFERASE"/>
    <property type="match status" value="1"/>
</dbReference>
<evidence type="ECO:0000259" key="22">
    <source>
        <dbReference type="Pfam" id="PF05524"/>
    </source>
</evidence>
<evidence type="ECO:0000256" key="1">
    <source>
        <dbReference type="ARBA" id="ARBA00000683"/>
    </source>
</evidence>
<feature type="binding site" evidence="18">
    <location>
        <position position="332"/>
    </location>
    <ligand>
        <name>phosphoenolpyruvate</name>
        <dbReference type="ChEBI" id="CHEBI:58702"/>
    </ligand>
</feature>
<evidence type="ECO:0000256" key="10">
    <source>
        <dbReference type="ARBA" id="ARBA00022679"/>
    </source>
</evidence>
<dbReference type="PANTHER" id="PTHR46244">
    <property type="entry name" value="PHOSPHOENOLPYRUVATE-PROTEIN PHOSPHOTRANSFERASE"/>
    <property type="match status" value="1"/>
</dbReference>
<feature type="active site" description="Tele-phosphohistidine intermediate" evidence="17">
    <location>
        <position position="189"/>
    </location>
</feature>
<evidence type="ECO:0000256" key="18">
    <source>
        <dbReference type="PIRSR" id="PIRSR000732-2"/>
    </source>
</evidence>
<feature type="active site" description="Proton donor" evidence="17">
    <location>
        <position position="502"/>
    </location>
</feature>
<keyword evidence="23" id="KW-0670">Pyruvate</keyword>
<dbReference type="InterPro" id="IPR000121">
    <property type="entry name" value="PEP_util_C"/>
</dbReference>
<keyword evidence="9 16" id="KW-0762">Sugar transport</keyword>
<dbReference type="InterPro" id="IPR024692">
    <property type="entry name" value="PTS_EI"/>
</dbReference>
<comment type="cofactor">
    <cofactor evidence="2 16 19">
        <name>Mg(2+)</name>
        <dbReference type="ChEBI" id="CHEBI:18420"/>
    </cofactor>
</comment>
<dbReference type="InterPro" id="IPR018274">
    <property type="entry name" value="PEP_util_AS"/>
</dbReference>
<organism evidence="23 24">
    <name type="scientific">Dickeya aquatica</name>
    <dbReference type="NCBI Taxonomy" id="1401087"/>
    <lineage>
        <taxon>Bacteria</taxon>
        <taxon>Pseudomonadati</taxon>
        <taxon>Pseudomonadota</taxon>
        <taxon>Gammaproteobacteria</taxon>
        <taxon>Enterobacterales</taxon>
        <taxon>Pectobacteriaceae</taxon>
        <taxon>Dickeya</taxon>
    </lineage>
</organism>
<feature type="binding site" evidence="18">
    <location>
        <begin position="454"/>
        <end position="455"/>
    </location>
    <ligand>
        <name>phosphoenolpyruvate</name>
        <dbReference type="ChEBI" id="CHEBI:58702"/>
    </ligand>
</feature>
<evidence type="ECO:0000256" key="17">
    <source>
        <dbReference type="PIRSR" id="PIRSR000732-1"/>
    </source>
</evidence>
<protein>
    <recommendedName>
        <fullName evidence="6 16">Phosphoenolpyruvate-protein phosphotransferase</fullName>
        <ecNumber evidence="5 16">2.7.3.9</ecNumber>
    </recommendedName>
    <alternativeName>
        <fullName evidence="15 16">Phosphotransferase system, enzyme I</fullName>
    </alternativeName>
</protein>
<dbReference type="GO" id="GO:0046872">
    <property type="term" value="F:metal ion binding"/>
    <property type="evidence" value="ECO:0007669"/>
    <property type="project" value="UniProtKB-KW"/>
</dbReference>
<evidence type="ECO:0000256" key="9">
    <source>
        <dbReference type="ARBA" id="ARBA00022597"/>
    </source>
</evidence>
<evidence type="ECO:0000256" key="2">
    <source>
        <dbReference type="ARBA" id="ARBA00001946"/>
    </source>
</evidence>
<dbReference type="InterPro" id="IPR023151">
    <property type="entry name" value="PEP_util_CS"/>
</dbReference>
<keyword evidence="14 16" id="KW-0460">Magnesium</keyword>
<feature type="binding site" evidence="19">
    <location>
        <position position="431"/>
    </location>
    <ligand>
        <name>Mg(2+)</name>
        <dbReference type="ChEBI" id="CHEBI:18420"/>
    </ligand>
</feature>
<dbReference type="GO" id="GO:0009401">
    <property type="term" value="P:phosphoenolpyruvate-dependent sugar phosphotransferase system"/>
    <property type="evidence" value="ECO:0007669"/>
    <property type="project" value="UniProtKB-KW"/>
</dbReference>
<dbReference type="PROSITE" id="PS00742">
    <property type="entry name" value="PEP_ENZYMES_2"/>
    <property type="match status" value="1"/>
</dbReference>
<keyword evidence="12 16" id="KW-0479">Metal-binding</keyword>
<evidence type="ECO:0000256" key="19">
    <source>
        <dbReference type="PIRSR" id="PIRSR000732-3"/>
    </source>
</evidence>
<dbReference type="SUPFAM" id="SSF47831">
    <property type="entry name" value="Enzyme I of the PEP:sugar phosphotransferase system HPr-binding (sub)domain"/>
    <property type="match status" value="1"/>
</dbReference>
<dbReference type="FunFam" id="1.10.274.10:FF:000001">
    <property type="entry name" value="Phosphoenolpyruvate-protein phosphotransferase"/>
    <property type="match status" value="1"/>
</dbReference>
<sequence length="575" mass="63346">MISGILVSPGIAFGKALLLKDDEIVLNRKKISADQVNAEIERFLSGRTKAAQQLEVIKKKAAETLGPEKEAIFEGHIMLLEDEEFEQEIISLIKDDHASADAAAFSVIETQAKALEELDDEYLKERAADMRDIGKRLLKNILGMHIVDLGDIQDEVILIAKDLTPSETAQLNLNKVLGFITDIGGRTSHTSIMARSLELPAIVGTTDATQKIQNGDYLILDGVNNTIYQNPDLATIDQLKAIQEQYNTEKHELTKLKDLPAITLDGHEVEVCANIGTVRDVAGAERNGAEGVGLYRTEFLFMDRDALPTEDEQFQAYKAVAEAVGAQAVIVRTMDIGGDKDLPYMNLPKEENPFLGWRAIRICLDRKEILHAQLRAILRASAFGKLRIMFPMIISVEEVRTLKAELEMLKAQLRAEGKAFDETIEVGVMVETPAAAAIAHHLAKEVDFFSIGTNDLTQYTLAVDRGNELISHLYNPMSPAVLTLIKQVIDASHAEGKWTGMCGELAGDERATLLLLGMGLDEFSMSAISIPRIKKIIRNANYEDAKALAEQALAQPTAEELSSLVSRFIKEKTLC</sequence>
<feature type="binding site" evidence="18">
    <location>
        <position position="465"/>
    </location>
    <ligand>
        <name>phosphoenolpyruvate</name>
        <dbReference type="ChEBI" id="CHEBI:58702"/>
    </ligand>
</feature>
<evidence type="ECO:0000256" key="6">
    <source>
        <dbReference type="ARBA" id="ARBA00016544"/>
    </source>
</evidence>
<dbReference type="Gene3D" id="3.50.30.10">
    <property type="entry name" value="Phosphohistidine domain"/>
    <property type="match status" value="1"/>
</dbReference>
<comment type="function">
    <text evidence="16">General (non sugar-specific) component of the phosphoenolpyruvate-dependent sugar phosphotransferase system (sugar PTS). This major carbohydrate active-transport system catalyzes the phosphorylation of incoming sugar substrates concomitantly with their translocation across the cell membrane. Enzyme I transfers the phosphoryl group from phosphoenolpyruvate (PEP) to the phosphoryl carrier protein (HPr).</text>
</comment>
<evidence type="ECO:0000313" key="24">
    <source>
        <dbReference type="Proteomes" id="UP000294820"/>
    </source>
</evidence>
<dbReference type="Pfam" id="PF00391">
    <property type="entry name" value="PEP-utilizers"/>
    <property type="match status" value="1"/>
</dbReference>
<dbReference type="GO" id="GO:0016301">
    <property type="term" value="F:kinase activity"/>
    <property type="evidence" value="ECO:0007669"/>
    <property type="project" value="UniProtKB-KW"/>
</dbReference>
<keyword evidence="7 16" id="KW-0813">Transport</keyword>
<dbReference type="NCBIfam" id="NF008382">
    <property type="entry name" value="PRK11177.1"/>
    <property type="match status" value="1"/>
</dbReference>
<evidence type="ECO:0000256" key="15">
    <source>
        <dbReference type="ARBA" id="ARBA00033235"/>
    </source>
</evidence>
<keyword evidence="13 16" id="KW-0418">Kinase</keyword>
<dbReference type="InterPro" id="IPR040442">
    <property type="entry name" value="Pyrv_kinase-like_dom_sf"/>
</dbReference>
<comment type="catalytic activity">
    <reaction evidence="1 16">
        <text>L-histidyl-[protein] + phosphoenolpyruvate = N(pros)-phospho-L-histidyl-[protein] + pyruvate</text>
        <dbReference type="Rhea" id="RHEA:23880"/>
        <dbReference type="Rhea" id="RHEA-COMP:9745"/>
        <dbReference type="Rhea" id="RHEA-COMP:9746"/>
        <dbReference type="ChEBI" id="CHEBI:15361"/>
        <dbReference type="ChEBI" id="CHEBI:29979"/>
        <dbReference type="ChEBI" id="CHEBI:58702"/>
        <dbReference type="ChEBI" id="CHEBI:64837"/>
        <dbReference type="EC" id="2.7.3.9"/>
    </reaction>
</comment>
<dbReference type="PRINTS" id="PR01736">
    <property type="entry name" value="PHPHTRNFRASE"/>
</dbReference>
<proteinExistence type="inferred from homology"/>
<keyword evidence="11 16" id="KW-0598">Phosphotransferase system</keyword>
<evidence type="ECO:0000256" key="13">
    <source>
        <dbReference type="ARBA" id="ARBA00022777"/>
    </source>
</evidence>
<dbReference type="InterPro" id="IPR008731">
    <property type="entry name" value="PTS_EIN"/>
</dbReference>
<feature type="binding site" evidence="18">
    <location>
        <position position="296"/>
    </location>
    <ligand>
        <name>phosphoenolpyruvate</name>
        <dbReference type="ChEBI" id="CHEBI:58702"/>
    </ligand>
</feature>
<dbReference type="InterPro" id="IPR006318">
    <property type="entry name" value="PTS_EI-like"/>
</dbReference>
<evidence type="ECO:0000256" key="14">
    <source>
        <dbReference type="ARBA" id="ARBA00022842"/>
    </source>
</evidence>
<dbReference type="PROSITE" id="PS00370">
    <property type="entry name" value="PEP_ENZYMES_PHOS_SITE"/>
    <property type="match status" value="1"/>
</dbReference>
<keyword evidence="8 16" id="KW-0963">Cytoplasm</keyword>
<dbReference type="EMBL" id="LT615367">
    <property type="protein sequence ID" value="SLM61930.1"/>
    <property type="molecule type" value="Genomic_DNA"/>
</dbReference>
<dbReference type="Gene3D" id="1.10.274.10">
    <property type="entry name" value="PtsI, HPr-binding domain"/>
    <property type="match status" value="1"/>
</dbReference>
<dbReference type="Gene3D" id="3.20.20.60">
    <property type="entry name" value="Phosphoenolpyruvate-binding domains"/>
    <property type="match status" value="1"/>
</dbReference>
<dbReference type="Pfam" id="PF02896">
    <property type="entry name" value="PEP-utilizers_C"/>
    <property type="match status" value="1"/>
</dbReference>
<dbReference type="SUPFAM" id="SSF52009">
    <property type="entry name" value="Phosphohistidine domain"/>
    <property type="match status" value="1"/>
</dbReference>
<accession>A0A375A7D4</accession>
<dbReference type="RefSeq" id="WP_035340057.1">
    <property type="nucleotide sequence ID" value="NZ_LT615367.1"/>
</dbReference>
<dbReference type="EC" id="2.7.3.9" evidence="5 16"/>
<evidence type="ECO:0000256" key="8">
    <source>
        <dbReference type="ARBA" id="ARBA00022490"/>
    </source>
</evidence>
<dbReference type="KEGG" id="daq:DAQ1742_00866"/>
<dbReference type="NCBIfam" id="TIGR01417">
    <property type="entry name" value="PTS_I_fam"/>
    <property type="match status" value="1"/>
</dbReference>
<dbReference type="GO" id="GO:0005737">
    <property type="term" value="C:cytoplasm"/>
    <property type="evidence" value="ECO:0007669"/>
    <property type="project" value="UniProtKB-SubCell"/>
</dbReference>
<keyword evidence="24" id="KW-1185">Reference proteome</keyword>
<comment type="subcellular location">
    <subcellularLocation>
        <location evidence="3 16">Cytoplasm</location>
    </subcellularLocation>
</comment>
<dbReference type="Proteomes" id="UP000294820">
    <property type="component" value="Chromosome 1"/>
</dbReference>
<dbReference type="InterPro" id="IPR036637">
    <property type="entry name" value="Phosphohistidine_dom_sf"/>
</dbReference>
<dbReference type="Pfam" id="PF05524">
    <property type="entry name" value="PEP-utilisers_N"/>
    <property type="match status" value="1"/>
</dbReference>
<dbReference type="InterPro" id="IPR050499">
    <property type="entry name" value="PEP-utilizing_PTS_enzyme"/>
</dbReference>
<dbReference type="GO" id="GO:0008965">
    <property type="term" value="F:phosphoenolpyruvate-protein phosphotransferase activity"/>
    <property type="evidence" value="ECO:0007669"/>
    <property type="project" value="UniProtKB-EC"/>
</dbReference>
<feature type="domain" description="Phosphotransferase system enzyme I N-terminal" evidence="22">
    <location>
        <begin position="4"/>
        <end position="126"/>
    </location>
</feature>
<evidence type="ECO:0000256" key="16">
    <source>
        <dbReference type="PIRNR" id="PIRNR000732"/>
    </source>
</evidence>
<feature type="binding site" evidence="19">
    <location>
        <position position="455"/>
    </location>
    <ligand>
        <name>Mg(2+)</name>
        <dbReference type="ChEBI" id="CHEBI:18420"/>
    </ligand>
</feature>
<gene>
    <name evidence="23" type="primary">ptsI</name>
    <name evidence="23" type="ORF">DAQ1742_00866</name>
</gene>
<dbReference type="SUPFAM" id="SSF51621">
    <property type="entry name" value="Phosphoenolpyruvate/pyruvate domain"/>
    <property type="match status" value="1"/>
</dbReference>
<evidence type="ECO:0000259" key="21">
    <source>
        <dbReference type="Pfam" id="PF02896"/>
    </source>
</evidence>
<evidence type="ECO:0000256" key="11">
    <source>
        <dbReference type="ARBA" id="ARBA00022683"/>
    </source>
</evidence>
<dbReference type="InterPro" id="IPR008279">
    <property type="entry name" value="PEP-util_enz_mobile_dom"/>
</dbReference>
<comment type="similarity">
    <text evidence="4 16">Belongs to the PEP-utilizing enzyme family.</text>
</comment>
<dbReference type="PIRSF" id="PIRSF000732">
    <property type="entry name" value="PTS_enzyme_I"/>
    <property type="match status" value="1"/>
</dbReference>
<evidence type="ECO:0000256" key="5">
    <source>
        <dbReference type="ARBA" id="ARBA00012232"/>
    </source>
</evidence>
<evidence type="ECO:0000259" key="20">
    <source>
        <dbReference type="Pfam" id="PF00391"/>
    </source>
</evidence>
<dbReference type="InterPro" id="IPR036618">
    <property type="entry name" value="PtsI_HPr-bd_sf"/>
</dbReference>
<dbReference type="AlphaFoldDB" id="A0A375A7D4"/>
<evidence type="ECO:0000313" key="23">
    <source>
        <dbReference type="EMBL" id="SLM61930.1"/>
    </source>
</evidence>
<dbReference type="InterPro" id="IPR015813">
    <property type="entry name" value="Pyrv/PenolPyrv_kinase-like_dom"/>
</dbReference>
<feature type="domain" description="PEP-utilising enzyme mobile" evidence="20">
    <location>
        <begin position="153"/>
        <end position="223"/>
    </location>
</feature>
<feature type="domain" description="PEP-utilising enzyme C-terminal" evidence="21">
    <location>
        <begin position="251"/>
        <end position="541"/>
    </location>
</feature>